<dbReference type="KEGG" id="taer:GT409_08720"/>
<reference evidence="1 2" key="1">
    <citation type="submission" date="2020-01" db="EMBL/GenBank/DDBJ databases">
        <title>Ponticoccus aerotolerans gen. nov., sp. nov., an anaerobic bacterium and proposal of Ponticoccusceae fam. nov., Ponticoccusles ord. nov. and Ponticoccuse classis nov. in the phylum Kiritimatiellaeota.</title>
        <authorList>
            <person name="Zhou L.Y."/>
            <person name="Du Z.J."/>
        </authorList>
    </citation>
    <scope>NUCLEOTIDE SEQUENCE [LARGE SCALE GENOMIC DNA]</scope>
    <source>
        <strain evidence="1 2">S-5007</strain>
    </source>
</reference>
<sequence length="64" mass="7510">MIVHLTSDEVSVLFDLLYWREFPGADREQLLESVKNKVDKARERHPDSVEDICGKIRNLLLEEL</sequence>
<accession>A0A6P1MEM1</accession>
<proteinExistence type="predicted"/>
<protein>
    <submittedName>
        <fullName evidence="1">Uncharacterized protein</fullName>
    </submittedName>
</protein>
<dbReference type="AlphaFoldDB" id="A0A6P1MEM1"/>
<gene>
    <name evidence="1" type="ORF">GT409_08720</name>
</gene>
<evidence type="ECO:0000313" key="2">
    <source>
        <dbReference type="Proteomes" id="UP000464954"/>
    </source>
</evidence>
<dbReference type="EMBL" id="CP047593">
    <property type="protein sequence ID" value="QHI69535.1"/>
    <property type="molecule type" value="Genomic_DNA"/>
</dbReference>
<organism evidence="1 2">
    <name type="scientific">Tichowtungia aerotolerans</name>
    <dbReference type="NCBI Taxonomy" id="2697043"/>
    <lineage>
        <taxon>Bacteria</taxon>
        <taxon>Pseudomonadati</taxon>
        <taxon>Kiritimatiellota</taxon>
        <taxon>Tichowtungiia</taxon>
        <taxon>Tichowtungiales</taxon>
        <taxon>Tichowtungiaceae</taxon>
        <taxon>Tichowtungia</taxon>
    </lineage>
</organism>
<name>A0A6P1MEM1_9BACT</name>
<dbReference type="RefSeq" id="WP_160628717.1">
    <property type="nucleotide sequence ID" value="NZ_CP047593.1"/>
</dbReference>
<keyword evidence="2" id="KW-1185">Reference proteome</keyword>
<evidence type="ECO:0000313" key="1">
    <source>
        <dbReference type="EMBL" id="QHI69535.1"/>
    </source>
</evidence>
<dbReference type="Proteomes" id="UP000464954">
    <property type="component" value="Chromosome"/>
</dbReference>